<dbReference type="RefSeq" id="WP_129014329.1">
    <property type="nucleotide sequence ID" value="NZ_CBCSEI010000016.1"/>
</dbReference>
<evidence type="ECO:0000313" key="2">
    <source>
        <dbReference type="Proteomes" id="UP000290378"/>
    </source>
</evidence>
<reference evidence="1 2" key="1">
    <citation type="submission" date="2017-09" db="EMBL/GenBank/DDBJ databases">
        <title>Genomics of the genus Arcobacter.</title>
        <authorList>
            <person name="Perez-Cataluna A."/>
            <person name="Figueras M.J."/>
            <person name="Salas-Masso N."/>
        </authorList>
    </citation>
    <scope>NUCLEOTIDE SEQUENCE [LARGE SCALE GENOMIC DNA]</scope>
    <source>
        <strain evidence="1 2">CECT 7834</strain>
    </source>
</reference>
<protein>
    <submittedName>
        <fullName evidence="1">Uncharacterized protein</fullName>
    </submittedName>
</protein>
<comment type="caution">
    <text evidence="1">The sequence shown here is derived from an EMBL/GenBank/DDBJ whole genome shotgun (WGS) entry which is preliminary data.</text>
</comment>
<evidence type="ECO:0000313" key="1">
    <source>
        <dbReference type="EMBL" id="RXI38250.1"/>
    </source>
</evidence>
<sequence length="461" mass="56422">MSLMSINETRNELRKLTNVIEIIKLNYKNNYEQYDIEYNDIKNDLKEKLKNCNTDKEYNELIKIEKKYTEDLKTYSKVQNELIFVKHFFLIENMIIDLFKQVIYLTNDVKYHKEFFIDKNFFNNIITCSQKIKELTKKQMDLSLYPFWKYLILMKEIRNSISHGNILFTMKYKDINFFNNKYFILNSNQKIEFIVKYAELNEDFLMKHQYPTLLHPTYLDNSKWYAHLSDDIEILEILNKEYLEFIEEIRKCYLSYLKNEGKDLRMFEMGRTFLNRSIYEDDYLVSFQSFRELWSKNNNLKKEDLYNELKSYQEFKNNIKIEYDNSYLKMSQDTYNILDDKQSSYIFNATFNFEHFVIYLDLIKKEKDSKEISIYVKKENNKLLEFQIYILLNLKYIIKGIKLIIIENKKLEIKNTNFLEEFLSTKDKKQKFIERMKRNLEVIKYCKCNPNKPIKDEKLKN</sequence>
<dbReference type="EMBL" id="NXII01000020">
    <property type="protein sequence ID" value="RXI38250.1"/>
    <property type="molecule type" value="Genomic_DNA"/>
</dbReference>
<accession>A0A6M8NRU2</accession>
<proteinExistence type="predicted"/>
<dbReference type="AlphaFoldDB" id="A0A6M8NRU2"/>
<dbReference type="Proteomes" id="UP000290378">
    <property type="component" value="Unassembled WGS sequence"/>
</dbReference>
<name>A0A6M8NRU2_9BACT</name>
<organism evidence="1 2">
    <name type="scientific">Arcobacter cloacae</name>
    <dbReference type="NCBI Taxonomy" id="1054034"/>
    <lineage>
        <taxon>Bacteria</taxon>
        <taxon>Pseudomonadati</taxon>
        <taxon>Campylobacterota</taxon>
        <taxon>Epsilonproteobacteria</taxon>
        <taxon>Campylobacterales</taxon>
        <taxon>Arcobacteraceae</taxon>
        <taxon>Arcobacter</taxon>
    </lineage>
</organism>
<keyword evidence="2" id="KW-1185">Reference proteome</keyword>
<gene>
    <name evidence="1" type="ORF">CP963_11505</name>
</gene>